<gene>
    <name evidence="2" type="ORF">NCTC10918_02384</name>
</gene>
<proteinExistence type="predicted"/>
<dbReference type="AlphaFoldDB" id="A0A448UYY1"/>
<evidence type="ECO:0000256" key="1">
    <source>
        <dbReference type="SAM" id="Phobius"/>
    </source>
</evidence>
<reference evidence="2 3" key="1">
    <citation type="submission" date="2018-12" db="EMBL/GenBank/DDBJ databases">
        <authorList>
            <consortium name="Pathogen Informatics"/>
        </authorList>
    </citation>
    <scope>NUCLEOTIDE SEQUENCE [LARGE SCALE GENOMIC DNA]</scope>
    <source>
        <strain evidence="2 3">NCTC10918</strain>
    </source>
</reference>
<sequence length="120" mass="12825">MAVAEISNIFELLMALVTLCVLVVWIMILLTYQAYKKHQGNSSGFTVWGGRITAGVGLAGVLATLVALFMLPDSSAVVSVQVGVVFFVIISVFYVVLAKKRGGFPCADLDALAEQQKEDA</sequence>
<dbReference type="Proteomes" id="UP000270988">
    <property type="component" value="Chromosome"/>
</dbReference>
<evidence type="ECO:0000313" key="3">
    <source>
        <dbReference type="Proteomes" id="UP000270988"/>
    </source>
</evidence>
<dbReference type="EMBL" id="LR134521">
    <property type="protein sequence ID" value="VEJ31086.1"/>
    <property type="molecule type" value="Genomic_DNA"/>
</dbReference>
<accession>A0A448UYY1</accession>
<feature type="transmembrane region" description="Helical" evidence="1">
    <location>
        <begin position="77"/>
        <end position="97"/>
    </location>
</feature>
<organism evidence="2 3">
    <name type="scientific">Rothia dentocariosa</name>
    <dbReference type="NCBI Taxonomy" id="2047"/>
    <lineage>
        <taxon>Bacteria</taxon>
        <taxon>Bacillati</taxon>
        <taxon>Actinomycetota</taxon>
        <taxon>Actinomycetes</taxon>
        <taxon>Micrococcales</taxon>
        <taxon>Micrococcaceae</taxon>
        <taxon>Rothia</taxon>
    </lineage>
</organism>
<keyword evidence="1" id="KW-0472">Membrane</keyword>
<feature type="transmembrane region" description="Helical" evidence="1">
    <location>
        <begin position="12"/>
        <end position="32"/>
    </location>
</feature>
<evidence type="ECO:0000313" key="2">
    <source>
        <dbReference type="EMBL" id="VEJ31086.1"/>
    </source>
</evidence>
<name>A0A448UYY1_9MICC</name>
<feature type="transmembrane region" description="Helical" evidence="1">
    <location>
        <begin position="52"/>
        <end position="71"/>
    </location>
</feature>
<keyword evidence="1" id="KW-0812">Transmembrane</keyword>
<protein>
    <submittedName>
        <fullName evidence="2">D-alanine/D-serine/glycine permease</fullName>
    </submittedName>
</protein>
<keyword evidence="1" id="KW-1133">Transmembrane helix</keyword>